<dbReference type="GO" id="GO:0005874">
    <property type="term" value="C:microtubule"/>
    <property type="evidence" value="ECO:0007669"/>
    <property type="project" value="InterPro"/>
</dbReference>
<proteinExistence type="predicted"/>
<dbReference type="GO" id="GO:0032467">
    <property type="term" value="P:positive regulation of cytokinesis"/>
    <property type="evidence" value="ECO:0007669"/>
    <property type="project" value="InterPro"/>
</dbReference>
<reference evidence="3" key="2">
    <citation type="submission" date="2015-02" db="UniProtKB">
        <authorList>
            <consortium name="EnsemblMetazoa"/>
        </authorList>
    </citation>
    <scope>IDENTIFICATION</scope>
</reference>
<dbReference type="GO" id="GO:0005813">
    <property type="term" value="C:centrosome"/>
    <property type="evidence" value="ECO:0007669"/>
    <property type="project" value="InterPro"/>
</dbReference>
<organism evidence="3 4">
    <name type="scientific">Strigamia maritima</name>
    <name type="common">European centipede</name>
    <name type="synonym">Geophilus maritimus</name>
    <dbReference type="NCBI Taxonomy" id="126957"/>
    <lineage>
        <taxon>Eukaryota</taxon>
        <taxon>Metazoa</taxon>
        <taxon>Ecdysozoa</taxon>
        <taxon>Arthropoda</taxon>
        <taxon>Myriapoda</taxon>
        <taxon>Chilopoda</taxon>
        <taxon>Pleurostigmophora</taxon>
        <taxon>Geophilomorpha</taxon>
        <taxon>Linotaeniidae</taxon>
        <taxon>Strigamia</taxon>
    </lineage>
</organism>
<feature type="compositionally biased region" description="Basic and acidic residues" evidence="2">
    <location>
        <begin position="17"/>
        <end position="50"/>
    </location>
</feature>
<feature type="compositionally biased region" description="Basic and acidic residues" evidence="2">
    <location>
        <begin position="481"/>
        <end position="495"/>
    </location>
</feature>
<feature type="coiled-coil region" evidence="1">
    <location>
        <begin position="224"/>
        <end position="259"/>
    </location>
</feature>
<accession>T1J693</accession>
<reference evidence="4" key="1">
    <citation type="submission" date="2011-05" db="EMBL/GenBank/DDBJ databases">
        <authorList>
            <person name="Richards S.R."/>
            <person name="Qu J."/>
            <person name="Jiang H."/>
            <person name="Jhangiani S.N."/>
            <person name="Agravi P."/>
            <person name="Goodspeed R."/>
            <person name="Gross S."/>
            <person name="Mandapat C."/>
            <person name="Jackson L."/>
            <person name="Mathew T."/>
            <person name="Pu L."/>
            <person name="Thornton R."/>
            <person name="Saada N."/>
            <person name="Wilczek-Boney K.B."/>
            <person name="Lee S."/>
            <person name="Kovar C."/>
            <person name="Wu Y."/>
            <person name="Scherer S.E."/>
            <person name="Worley K.C."/>
            <person name="Muzny D.M."/>
            <person name="Gibbs R."/>
        </authorList>
    </citation>
    <scope>NUCLEOTIDE SEQUENCE</scope>
    <source>
        <strain evidence="4">Brora</strain>
    </source>
</reference>
<dbReference type="STRING" id="126957.T1J693"/>
<feature type="compositionally biased region" description="Basic and acidic residues" evidence="2">
    <location>
        <begin position="405"/>
        <end position="422"/>
    </location>
</feature>
<evidence type="ECO:0000313" key="4">
    <source>
        <dbReference type="Proteomes" id="UP000014500"/>
    </source>
</evidence>
<dbReference type="EMBL" id="JH431873">
    <property type="status" value="NOT_ANNOTATED_CDS"/>
    <property type="molecule type" value="Genomic_DNA"/>
</dbReference>
<dbReference type="GO" id="GO:0000922">
    <property type="term" value="C:spindle pole"/>
    <property type="evidence" value="ECO:0007669"/>
    <property type="project" value="InterPro"/>
</dbReference>
<sequence length="520" mass="61357">MAASSDLLTNLEYFLREQRSKLENDKEKIEKSTNPRHESDENIPKRDTASFHRTSACQTDISLPNPRGKNASNDSMFDYGSPGPSEFHPRNLNDILRLEGREERKTRSAPVDYDDLLARKREEEARYRYFNHFGPRDTYSGGYLFDKHLRHGYMQGFERNLVVDELADLLTRLQTSAQLDSHPPIYKPDPSPNLFETSTMIPEKEVLTPSVGVIPQGGNDHRRTHRERQRLDAYRLELEEQIREQKERKKQMLAEERRDVIGNGLHFGGDDLPSTRYEERQRRRTFVPEETPRTDDGVRKLPEKWHDGHWPLPEKKDDQRCKANYQEALRMQIEEKKRREREEKEAQRWEEEKLARKLEADRVKIQTEFEAEQRRQARKEEEARANAEALVREQESQRIALARTRRSDSDKEWWEREKEKNAKTKTPSPRAVVAAEPLPRLHTPKSARETWRLSVPEDTSHDTRVSTRTGVLGQLSAMRRRLQDEQQRIGNKTRDQDDDDYQVFDNRKTKNDYETSLSES</sequence>
<feature type="compositionally biased region" description="Basic and acidic residues" evidence="2">
    <location>
        <begin position="371"/>
        <end position="396"/>
    </location>
</feature>
<feature type="region of interest" description="Disordered" evidence="2">
    <location>
        <begin position="17"/>
        <end position="74"/>
    </location>
</feature>
<feature type="region of interest" description="Disordered" evidence="2">
    <location>
        <begin position="371"/>
        <end position="520"/>
    </location>
</feature>
<evidence type="ECO:0008006" key="5">
    <source>
        <dbReference type="Google" id="ProtNLM"/>
    </source>
</evidence>
<dbReference type="HOGENOM" id="CLU_524126_0_0_1"/>
<dbReference type="AlphaFoldDB" id="T1J693"/>
<name>T1J693_STRMM</name>
<dbReference type="InterPro" id="IPR026708">
    <property type="entry name" value="CSPP1"/>
</dbReference>
<dbReference type="Proteomes" id="UP000014500">
    <property type="component" value="Unassembled WGS sequence"/>
</dbReference>
<evidence type="ECO:0000313" key="3">
    <source>
        <dbReference type="EnsemblMetazoa" id="SMAR009161-PA"/>
    </source>
</evidence>
<dbReference type="EnsemblMetazoa" id="SMAR009161-RA">
    <property type="protein sequence ID" value="SMAR009161-PA"/>
    <property type="gene ID" value="SMAR009161"/>
</dbReference>
<dbReference type="PANTHER" id="PTHR21616:SF2">
    <property type="entry name" value="CENTROSOME AND SPINDLE POLE-ASSOCIATED PROTEIN 1"/>
    <property type="match status" value="1"/>
</dbReference>
<feature type="region of interest" description="Disordered" evidence="2">
    <location>
        <begin position="279"/>
        <end position="319"/>
    </location>
</feature>
<protein>
    <recommendedName>
        <fullName evidence="5">CCDC66 domain-containing protein</fullName>
    </recommendedName>
</protein>
<keyword evidence="1" id="KW-0175">Coiled coil</keyword>
<evidence type="ECO:0000256" key="1">
    <source>
        <dbReference type="SAM" id="Coils"/>
    </source>
</evidence>
<keyword evidence="4" id="KW-1185">Reference proteome</keyword>
<feature type="compositionally biased region" description="Polar residues" evidence="2">
    <location>
        <begin position="51"/>
        <end position="62"/>
    </location>
</feature>
<evidence type="ECO:0000256" key="2">
    <source>
        <dbReference type="SAM" id="MobiDB-lite"/>
    </source>
</evidence>
<dbReference type="PANTHER" id="PTHR21616">
    <property type="entry name" value="CENTROSOME SPINDLE POLE ASSOCIATED PROTEIN"/>
    <property type="match status" value="1"/>
</dbReference>